<organism evidence="1 2">
    <name type="scientific">Citrobacter freundii</name>
    <dbReference type="NCBI Taxonomy" id="546"/>
    <lineage>
        <taxon>Bacteria</taxon>
        <taxon>Pseudomonadati</taxon>
        <taxon>Pseudomonadota</taxon>
        <taxon>Gammaproteobacteria</taxon>
        <taxon>Enterobacterales</taxon>
        <taxon>Enterobacteriaceae</taxon>
        <taxon>Citrobacter</taxon>
        <taxon>Citrobacter freundii complex</taxon>
    </lineage>
</organism>
<reference evidence="1" key="1">
    <citation type="submission" date="2023-10" db="EMBL/GenBank/DDBJ databases">
        <title>Fecal carriage and genetic characteristics of carbapenem-resistant Enterobacterales among healthy adults from four provinces of China.</title>
        <authorList>
            <person name="Li Y."/>
            <person name="Zhang R."/>
        </authorList>
    </citation>
    <scope>NUCLEOTIDE SEQUENCE</scope>
    <source>
        <strain evidence="1">HN-136</strain>
    </source>
</reference>
<dbReference type="AlphaFoldDB" id="A0AAP6CT38"/>
<dbReference type="EMBL" id="JAWPBU010000100">
    <property type="protein sequence ID" value="MDW2762237.1"/>
    <property type="molecule type" value="Genomic_DNA"/>
</dbReference>
<protein>
    <submittedName>
        <fullName evidence="1">DUF1120 domain-containing protein</fullName>
    </submittedName>
</protein>
<dbReference type="Pfam" id="PF06551">
    <property type="entry name" value="DUF1120"/>
    <property type="match status" value="1"/>
</dbReference>
<dbReference type="InterPro" id="IPR010546">
    <property type="entry name" value="DUF1120"/>
</dbReference>
<name>A0AAP6CT38_CITFR</name>
<proteinExistence type="predicted"/>
<sequence>MTYGTMLMTNLSATEDNQLPEKRINMDIKCNSDRLVAYTLHDERRDSLYNGVIKNATVDGSDIPASSNQFGLGLTNDGETRLGAYTVINWFPDMTYSGSADNLVFIGKRGNSDDWSRTTSGSTVNGVDVAARLHTLGNPDTLTPAAFSELKIPLSIKGVLRKGEELKITDETNLDGEATISLVYL</sequence>
<evidence type="ECO:0000313" key="2">
    <source>
        <dbReference type="Proteomes" id="UP001278087"/>
    </source>
</evidence>
<dbReference type="Proteomes" id="UP001278087">
    <property type="component" value="Unassembled WGS sequence"/>
</dbReference>
<evidence type="ECO:0000313" key="1">
    <source>
        <dbReference type="EMBL" id="MDW2762237.1"/>
    </source>
</evidence>
<gene>
    <name evidence="1" type="ORF">RYZ67_27865</name>
</gene>
<accession>A0AAP6CT38</accession>
<comment type="caution">
    <text evidence="1">The sequence shown here is derived from an EMBL/GenBank/DDBJ whole genome shotgun (WGS) entry which is preliminary data.</text>
</comment>